<keyword evidence="13 16" id="KW-0238">DNA-binding</keyword>
<feature type="compositionally biased region" description="Low complexity" evidence="17">
    <location>
        <begin position="494"/>
        <end position="504"/>
    </location>
</feature>
<dbReference type="SUPFAM" id="SSF47113">
    <property type="entry name" value="Histone-fold"/>
    <property type="match status" value="1"/>
</dbReference>
<dbReference type="eggNOG" id="KOG2235">
    <property type="taxonomic scope" value="Eukaryota"/>
</dbReference>
<comment type="subunit">
    <text evidence="7 16">The nucleosome is a histone octamer containing two molecules each of H2A, H2B, H3 and H4 assembled in one H3-H4 heterotetramer and two H2A-H2B heterodimers. The octamer wraps approximately 147 bp of DNA.</text>
</comment>
<feature type="compositionally biased region" description="Basic residues" evidence="17">
    <location>
        <begin position="508"/>
        <end position="523"/>
    </location>
</feature>
<dbReference type="GO" id="GO:0005789">
    <property type="term" value="C:endoplasmic reticulum membrane"/>
    <property type="evidence" value="ECO:0007669"/>
    <property type="project" value="TreeGrafter"/>
</dbReference>
<dbReference type="GO" id="GO:0005634">
    <property type="term" value="C:nucleus"/>
    <property type="evidence" value="ECO:0007669"/>
    <property type="project" value="UniProtKB-SubCell"/>
</dbReference>
<reference evidence="21 22" key="1">
    <citation type="submission" date="2015-01" db="EMBL/GenBank/DDBJ databases">
        <title>Evolution of Trichinella species and genotypes.</title>
        <authorList>
            <person name="Korhonen P.K."/>
            <person name="Edoardo P."/>
            <person name="Giuseppe L.R."/>
            <person name="Gasser R.B."/>
        </authorList>
    </citation>
    <scope>NUCLEOTIDE SEQUENCE [LARGE SCALE GENOMIC DNA]</scope>
    <source>
        <strain evidence="21">ISS3</strain>
    </source>
</reference>
<evidence type="ECO:0000256" key="14">
    <source>
        <dbReference type="ARBA" id="ARBA00023242"/>
    </source>
</evidence>
<dbReference type="SMART" id="SM00417">
    <property type="entry name" value="H4"/>
    <property type="match status" value="1"/>
</dbReference>
<gene>
    <name evidence="21" type="primary">UFL1</name>
    <name evidence="21" type="ORF">T01_4255</name>
</gene>
<dbReference type="GO" id="GO:0003677">
    <property type="term" value="F:DNA binding"/>
    <property type="evidence" value="ECO:0007669"/>
    <property type="project" value="UniProtKB-KW"/>
</dbReference>
<dbReference type="Pfam" id="PF23659">
    <property type="entry name" value="UFL1"/>
    <property type="match status" value="1"/>
</dbReference>
<dbReference type="FunFam" id="1.10.20.10:FF:000012">
    <property type="entry name" value="Histone H4"/>
    <property type="match status" value="1"/>
</dbReference>
<dbReference type="AlphaFoldDB" id="A0A0V1BI46"/>
<dbReference type="GO" id="GO:0000786">
    <property type="term" value="C:nucleosome"/>
    <property type="evidence" value="ECO:0007669"/>
    <property type="project" value="UniProtKB-KW"/>
</dbReference>
<comment type="function">
    <text evidence="1 16">Core component of nucleosome. Nucleosomes wrap and compact DNA into chromatin, limiting DNA accessibility to the cellular machineries which require DNA as a template. Histones thereby play a central role in transcription regulation, DNA repair, DNA replication and chromosomal stability. DNA accessibility is regulated via a complex set of post-translational modifications of histones, also called histone code, and nucleosome remodeling.</text>
</comment>
<dbReference type="InterPro" id="IPR019809">
    <property type="entry name" value="Histone_H4_CS"/>
</dbReference>
<evidence type="ECO:0000256" key="6">
    <source>
        <dbReference type="ARBA" id="ARBA00010789"/>
    </source>
</evidence>
<dbReference type="GO" id="GO:0030527">
    <property type="term" value="F:structural constituent of chromatin"/>
    <property type="evidence" value="ECO:0007669"/>
    <property type="project" value="InterPro"/>
</dbReference>
<dbReference type="InterPro" id="IPR001951">
    <property type="entry name" value="Histone_H4"/>
</dbReference>
<name>A0A0V1BI46_TRISP</name>
<keyword evidence="11" id="KW-0833">Ubl conjugation pathway</keyword>
<dbReference type="PANTHER" id="PTHR31057">
    <property type="entry name" value="E3 UFM1-PROTEIN LIGASE 1"/>
    <property type="match status" value="1"/>
</dbReference>
<dbReference type="Proteomes" id="UP000054776">
    <property type="component" value="Unassembled WGS sequence"/>
</dbReference>
<dbReference type="InterPro" id="IPR056580">
    <property type="entry name" value="Ufl1_dom"/>
</dbReference>
<comment type="similarity">
    <text evidence="5 16">Belongs to the histone H4 family.</text>
</comment>
<evidence type="ECO:0000256" key="12">
    <source>
        <dbReference type="ARBA" id="ARBA00022990"/>
    </source>
</evidence>
<evidence type="ECO:0000256" key="4">
    <source>
        <dbReference type="ARBA" id="ARBA00004286"/>
    </source>
</evidence>
<dbReference type="GO" id="GO:0061666">
    <property type="term" value="F:UFM1 ligase activity"/>
    <property type="evidence" value="ECO:0007669"/>
    <property type="project" value="InterPro"/>
</dbReference>
<keyword evidence="21" id="KW-0436">Ligase</keyword>
<evidence type="ECO:0000256" key="11">
    <source>
        <dbReference type="ARBA" id="ARBA00022786"/>
    </source>
</evidence>
<evidence type="ECO:0000256" key="17">
    <source>
        <dbReference type="SAM" id="MobiDB-lite"/>
    </source>
</evidence>
<comment type="similarity">
    <text evidence="6">Belongs to the UFL1 family.</text>
</comment>
<evidence type="ECO:0000256" key="10">
    <source>
        <dbReference type="ARBA" id="ARBA00022679"/>
    </source>
</evidence>
<dbReference type="PROSITE" id="PS00047">
    <property type="entry name" value="HISTONE_H4"/>
    <property type="match status" value="1"/>
</dbReference>
<keyword evidence="15 16" id="KW-0544">Nucleosome core</keyword>
<keyword evidence="9" id="KW-0488">Methylation</keyword>
<comment type="caution">
    <text evidence="21">The sequence shown here is derived from an EMBL/GenBank/DDBJ whole genome shotgun (WGS) entry which is preliminary data.</text>
</comment>
<dbReference type="InterPro" id="IPR018611">
    <property type="entry name" value="Ufl1"/>
</dbReference>
<feature type="domain" description="E3 UFM1-protein ligase 1-like N-terminal" evidence="18">
    <location>
        <begin position="100"/>
        <end position="378"/>
    </location>
</feature>
<keyword evidence="22" id="KW-1185">Reference proteome</keyword>
<evidence type="ECO:0000259" key="20">
    <source>
        <dbReference type="Pfam" id="PF25041"/>
    </source>
</evidence>
<dbReference type="PRINTS" id="PR00623">
    <property type="entry name" value="HISTONEH4"/>
</dbReference>
<keyword evidence="8 16" id="KW-0158">Chromosome</keyword>
<evidence type="ECO:0000256" key="3">
    <source>
        <dbReference type="ARBA" id="ARBA00004123"/>
    </source>
</evidence>
<sequence>MSGRGKGGKGLGKGGAKRHRKVLRDNIQGITKPAIRRLARRGGVKRISGLIYEETRAVLKAFLENVVRDAVTYCEHAKRKTVTAMDVVSEIYRRMASWDEIKSLAADLRRVQLGESSKKLSQRNCIELITKLVENGMLEVITSVNRKDYITPEYLLTQIKNEIIANEGRVSLASLQQVLGVDFNIIEKQVNQLVATDENLSLCLGQIISKDYMNKVCIEIDKLLAKQGKLSVGDLAKKYDFPTAFLAEEVYHQIGKAIHGFVDSTDSNIILTKAFVERQTAILRGVLSGCTRVISVKKLVTEFNVEPSLFFSCFDELRSRGYIRGVLYGGNQVERAVYMPEICVEKLKSHVLDFYRKNGYIELSYVKKFGVSDVSQFLTRLLISENGCEPYKNLKESLLGEKLWLEFESVAKETMAQNLWLDVSTIAPEVLSDADICCLADMLEKGNKKWNRLEDLYFFDESLANSCLHLFDLLILEKADKDAPLYKKSVQQQQQHQKGACQSQEKARGKKKAAAHVKGKKKKVGNDNDEDETSRSALSTFMTAEQIVTVLKDSVNLENCPDCILEELSEMLVSPLNAKYRARLDAVFLIAYDSHRKTRTDLSEKMNRLYSTITLSDLSLSVFDEKLAQQLRLHLLRGACTDLANLALGDYADMPNPLEITKKVRDSAIQEMVSPAKEYFEALFASLGEKVASIGYLTEMVNNRCNYLAEELKACSEPATALLLSCLLLFTLTTNQLLLASGKFVPQLIAFLLDQLPSDMKELLLQAQEAVVSFLKGEQDEESKNTAMEMVHLLREKILTDVEEKVKL</sequence>
<dbReference type="GO" id="GO:1990592">
    <property type="term" value="P:protein K69-linked ufmylation"/>
    <property type="evidence" value="ECO:0007669"/>
    <property type="project" value="TreeGrafter"/>
</dbReference>
<proteinExistence type="inferred from homology"/>
<organism evidence="21 22">
    <name type="scientific">Trichinella spiralis</name>
    <name type="common">Trichina worm</name>
    <dbReference type="NCBI Taxonomy" id="6334"/>
    <lineage>
        <taxon>Eukaryota</taxon>
        <taxon>Metazoa</taxon>
        <taxon>Ecdysozoa</taxon>
        <taxon>Nematoda</taxon>
        <taxon>Enoplea</taxon>
        <taxon>Dorylaimia</taxon>
        <taxon>Trichinellida</taxon>
        <taxon>Trichinellidae</taxon>
        <taxon>Trichinella</taxon>
    </lineage>
</organism>
<dbReference type="EMBL" id="JYDH01000041">
    <property type="protein sequence ID" value="KRY36598.1"/>
    <property type="molecule type" value="Genomic_DNA"/>
</dbReference>
<dbReference type="Pfam" id="PF25041">
    <property type="entry name" value="UFL1_C"/>
    <property type="match status" value="1"/>
</dbReference>
<feature type="region of interest" description="Disordered" evidence="17">
    <location>
        <begin position="494"/>
        <end position="533"/>
    </location>
</feature>
<evidence type="ECO:0000256" key="15">
    <source>
        <dbReference type="ARBA" id="ARBA00023269"/>
    </source>
</evidence>
<dbReference type="Pfam" id="PF25870">
    <property type="entry name" value="WHD_UFL1_5th"/>
    <property type="match status" value="1"/>
</dbReference>
<dbReference type="CDD" id="cd22912">
    <property type="entry name" value="HFD_H4"/>
    <property type="match status" value="1"/>
</dbReference>
<dbReference type="GO" id="GO:0032434">
    <property type="term" value="P:regulation of proteasomal ubiquitin-dependent protein catabolic process"/>
    <property type="evidence" value="ECO:0007669"/>
    <property type="project" value="TreeGrafter"/>
</dbReference>
<evidence type="ECO:0000259" key="18">
    <source>
        <dbReference type="Pfam" id="PF09743"/>
    </source>
</evidence>
<feature type="domain" description="E3 UFM1-protein ligase-like C-terminal" evidence="20">
    <location>
        <begin position="706"/>
        <end position="804"/>
    </location>
</feature>
<dbReference type="InterPro" id="IPR009072">
    <property type="entry name" value="Histone-fold"/>
</dbReference>
<accession>A0A0V1BI46</accession>
<dbReference type="InterPro" id="IPR056761">
    <property type="entry name" value="Ufl1-like_C"/>
</dbReference>
<keyword evidence="14 16" id="KW-0539">Nucleus</keyword>
<comment type="subcellular location">
    <subcellularLocation>
        <location evidence="4">Chromosome</location>
    </subcellularLocation>
    <subcellularLocation>
        <location evidence="3">Nucleus</location>
    </subcellularLocation>
</comment>
<dbReference type="GO" id="GO:0046982">
    <property type="term" value="F:protein heterodimerization activity"/>
    <property type="evidence" value="ECO:0007669"/>
    <property type="project" value="InterPro"/>
</dbReference>
<dbReference type="Gene3D" id="1.10.20.10">
    <property type="entry name" value="Histone, subunit A"/>
    <property type="match status" value="1"/>
</dbReference>
<dbReference type="PANTHER" id="PTHR31057:SF0">
    <property type="entry name" value="E3 UFM1-PROTEIN LIGASE 1"/>
    <property type="match status" value="1"/>
</dbReference>
<evidence type="ECO:0000256" key="2">
    <source>
        <dbReference type="ARBA" id="ARBA00003950"/>
    </source>
</evidence>
<dbReference type="InterPro" id="IPR056579">
    <property type="entry name" value="Ufl1_N"/>
</dbReference>
<evidence type="ECO:0000259" key="19">
    <source>
        <dbReference type="Pfam" id="PF23659"/>
    </source>
</evidence>
<evidence type="ECO:0000256" key="8">
    <source>
        <dbReference type="ARBA" id="ARBA00022454"/>
    </source>
</evidence>
<evidence type="ECO:0000256" key="16">
    <source>
        <dbReference type="RuleBase" id="RU000528"/>
    </source>
</evidence>
<protein>
    <recommendedName>
        <fullName evidence="16">Histone H4</fullName>
    </recommendedName>
</protein>
<feature type="domain" description="E3 UFM1-protein ligase 1-like" evidence="19">
    <location>
        <begin position="600"/>
        <end position="690"/>
    </location>
</feature>
<evidence type="ECO:0000256" key="13">
    <source>
        <dbReference type="ARBA" id="ARBA00023125"/>
    </source>
</evidence>
<keyword evidence="12" id="KW-0007">Acetylation</keyword>
<evidence type="ECO:0000256" key="1">
    <source>
        <dbReference type="ARBA" id="ARBA00002001"/>
    </source>
</evidence>
<dbReference type="OrthoDB" id="10258297at2759"/>
<evidence type="ECO:0000256" key="7">
    <source>
        <dbReference type="ARBA" id="ARBA00011538"/>
    </source>
</evidence>
<evidence type="ECO:0000256" key="9">
    <source>
        <dbReference type="ARBA" id="ARBA00022481"/>
    </source>
</evidence>
<evidence type="ECO:0000256" key="5">
    <source>
        <dbReference type="ARBA" id="ARBA00006564"/>
    </source>
</evidence>
<dbReference type="GO" id="GO:0034976">
    <property type="term" value="P:response to endoplasmic reticulum stress"/>
    <property type="evidence" value="ECO:0007669"/>
    <property type="project" value="TreeGrafter"/>
</dbReference>
<evidence type="ECO:0000313" key="21">
    <source>
        <dbReference type="EMBL" id="KRY36598.1"/>
    </source>
</evidence>
<dbReference type="Pfam" id="PF09743">
    <property type="entry name" value="E3_UFM1_ligase"/>
    <property type="match status" value="1"/>
</dbReference>
<dbReference type="eggNOG" id="KOG3467">
    <property type="taxonomic scope" value="Eukaryota"/>
</dbReference>
<comment type="function">
    <text evidence="2">E3 UFM1-protein ligase that mediates ufmylation of target proteins.</text>
</comment>
<dbReference type="GO" id="GO:0016874">
    <property type="term" value="F:ligase activity"/>
    <property type="evidence" value="ECO:0007669"/>
    <property type="project" value="UniProtKB-KW"/>
</dbReference>
<evidence type="ECO:0000313" key="22">
    <source>
        <dbReference type="Proteomes" id="UP000054776"/>
    </source>
</evidence>
<keyword evidence="10" id="KW-0808">Transferase</keyword>